<keyword evidence="4" id="KW-0963">Cytoplasm</keyword>
<sequence>MIKITSLDDMNQFANLLVNQLVPGDLILLNGQLGAGKTTLTQFIGKAMGVKRIINSPTFNIIKTYKGSSLKLHHMDCYRLENFEEDLGFEEYFEDQAITVIEWSQFIKDLLPSEHLTINISVLNDTTRQIDLIAIGKHYQQIKEAIYDEFTTH</sequence>
<evidence type="ECO:0000256" key="2">
    <source>
        <dbReference type="ARBA" id="ARBA00007599"/>
    </source>
</evidence>
<organism evidence="11 12">
    <name type="scientific">Staphylococcus simiae CCM 7213 = CCUG 51256</name>
    <dbReference type="NCBI Taxonomy" id="911238"/>
    <lineage>
        <taxon>Bacteria</taxon>
        <taxon>Bacillati</taxon>
        <taxon>Bacillota</taxon>
        <taxon>Bacilli</taxon>
        <taxon>Bacillales</taxon>
        <taxon>Staphylococcaceae</taxon>
        <taxon>Staphylococcus</taxon>
    </lineage>
</organism>
<dbReference type="GO" id="GO:0005524">
    <property type="term" value="F:ATP binding"/>
    <property type="evidence" value="ECO:0007669"/>
    <property type="project" value="UniProtKB-KW"/>
</dbReference>
<dbReference type="Proteomes" id="UP000005413">
    <property type="component" value="Unassembled WGS sequence"/>
</dbReference>
<evidence type="ECO:0000256" key="10">
    <source>
        <dbReference type="ARBA" id="ARBA00032441"/>
    </source>
</evidence>
<evidence type="ECO:0000256" key="5">
    <source>
        <dbReference type="ARBA" id="ARBA00022694"/>
    </source>
</evidence>
<accession>G5JKS2</accession>
<keyword evidence="11" id="KW-0808">Transferase</keyword>
<keyword evidence="9" id="KW-0460">Magnesium</keyword>
<dbReference type="PATRIC" id="fig|911238.3.peg.1831"/>
<gene>
    <name evidence="11" type="ORF">SS7213T_10419</name>
</gene>
<evidence type="ECO:0000256" key="6">
    <source>
        <dbReference type="ARBA" id="ARBA00022723"/>
    </source>
</evidence>
<evidence type="ECO:0000313" key="11">
    <source>
        <dbReference type="EMBL" id="EHJ07201.1"/>
    </source>
</evidence>
<dbReference type="RefSeq" id="WP_002464774.1">
    <property type="nucleotide sequence ID" value="NZ_AEUN01000493.1"/>
</dbReference>
<evidence type="ECO:0000256" key="3">
    <source>
        <dbReference type="ARBA" id="ARBA00019010"/>
    </source>
</evidence>
<keyword evidence="7" id="KW-0547">Nucleotide-binding</keyword>
<dbReference type="Gene3D" id="3.40.50.300">
    <property type="entry name" value="P-loop containing nucleotide triphosphate hydrolases"/>
    <property type="match status" value="1"/>
</dbReference>
<dbReference type="EMBL" id="AEUN01000493">
    <property type="protein sequence ID" value="EHJ07201.1"/>
    <property type="molecule type" value="Genomic_DNA"/>
</dbReference>
<keyword evidence="6" id="KW-0479">Metal-binding</keyword>
<evidence type="ECO:0000256" key="1">
    <source>
        <dbReference type="ARBA" id="ARBA00004496"/>
    </source>
</evidence>
<keyword evidence="5" id="KW-0819">tRNA processing</keyword>
<evidence type="ECO:0000313" key="12">
    <source>
        <dbReference type="Proteomes" id="UP000005413"/>
    </source>
</evidence>
<dbReference type="InterPro" id="IPR003442">
    <property type="entry name" value="T6A_TsaE"/>
</dbReference>
<dbReference type="NCBIfam" id="TIGR00150">
    <property type="entry name" value="T6A_YjeE"/>
    <property type="match status" value="1"/>
</dbReference>
<dbReference type="GO" id="GO:0005737">
    <property type="term" value="C:cytoplasm"/>
    <property type="evidence" value="ECO:0007669"/>
    <property type="project" value="UniProtKB-SubCell"/>
</dbReference>
<keyword evidence="12" id="KW-1185">Reference proteome</keyword>
<dbReference type="GO" id="GO:0002949">
    <property type="term" value="P:tRNA threonylcarbamoyladenosine modification"/>
    <property type="evidence" value="ECO:0007669"/>
    <property type="project" value="InterPro"/>
</dbReference>
<dbReference type="Pfam" id="PF02367">
    <property type="entry name" value="TsaE"/>
    <property type="match status" value="1"/>
</dbReference>
<keyword evidence="11" id="KW-0418">Kinase</keyword>
<keyword evidence="8" id="KW-0067">ATP-binding</keyword>
<evidence type="ECO:0000256" key="4">
    <source>
        <dbReference type="ARBA" id="ARBA00022490"/>
    </source>
</evidence>
<comment type="caution">
    <text evidence="11">The sequence shown here is derived from an EMBL/GenBank/DDBJ whole genome shotgun (WGS) entry which is preliminary data.</text>
</comment>
<reference evidence="11 12" key="1">
    <citation type="journal article" date="2012" name="BMC Genomics">
        <title>Comparative genomic analysis of the genus Staphylococcus including Staphylococcus aureus and its newly described sister species Staphylococcus simiae.</title>
        <authorList>
            <person name="Suzuki H."/>
            <person name="Lefebure T."/>
            <person name="Pavinski Bitar P."/>
            <person name="Stanhope M.J."/>
        </authorList>
    </citation>
    <scope>NUCLEOTIDE SEQUENCE [LARGE SCALE GENOMIC DNA]</scope>
    <source>
        <strain evidence="11 12">CCM 7213</strain>
    </source>
</reference>
<dbReference type="GO" id="GO:0046872">
    <property type="term" value="F:metal ion binding"/>
    <property type="evidence" value="ECO:0007669"/>
    <property type="project" value="UniProtKB-KW"/>
</dbReference>
<dbReference type="PANTHER" id="PTHR33540">
    <property type="entry name" value="TRNA THREONYLCARBAMOYLADENOSINE BIOSYNTHESIS PROTEIN TSAE"/>
    <property type="match status" value="1"/>
</dbReference>
<dbReference type="InterPro" id="IPR027417">
    <property type="entry name" value="P-loop_NTPase"/>
</dbReference>
<name>G5JKS2_9STAP</name>
<dbReference type="AlphaFoldDB" id="G5JKS2"/>
<comment type="similarity">
    <text evidence="2">Belongs to the TsaE family.</text>
</comment>
<dbReference type="SUPFAM" id="SSF52540">
    <property type="entry name" value="P-loop containing nucleoside triphosphate hydrolases"/>
    <property type="match status" value="1"/>
</dbReference>
<evidence type="ECO:0000256" key="8">
    <source>
        <dbReference type="ARBA" id="ARBA00022840"/>
    </source>
</evidence>
<dbReference type="GO" id="GO:0016301">
    <property type="term" value="F:kinase activity"/>
    <property type="evidence" value="ECO:0007669"/>
    <property type="project" value="UniProtKB-KW"/>
</dbReference>
<proteinExistence type="inferred from homology"/>
<comment type="subcellular location">
    <subcellularLocation>
        <location evidence="1">Cytoplasm</location>
    </subcellularLocation>
</comment>
<evidence type="ECO:0000256" key="9">
    <source>
        <dbReference type="ARBA" id="ARBA00022842"/>
    </source>
</evidence>
<dbReference type="PANTHER" id="PTHR33540:SF2">
    <property type="entry name" value="TRNA THREONYLCARBAMOYLADENOSINE BIOSYNTHESIS PROTEIN TSAE"/>
    <property type="match status" value="1"/>
</dbReference>
<protein>
    <recommendedName>
        <fullName evidence="3">tRNA threonylcarbamoyladenosine biosynthesis protein TsaE</fullName>
    </recommendedName>
    <alternativeName>
        <fullName evidence="10">t(6)A37 threonylcarbamoyladenosine biosynthesis protein TsaE</fullName>
    </alternativeName>
</protein>
<evidence type="ECO:0000256" key="7">
    <source>
        <dbReference type="ARBA" id="ARBA00022741"/>
    </source>
</evidence>